<feature type="active site" evidence="7">
    <location>
        <position position="474"/>
    </location>
</feature>
<comment type="cofactor">
    <cofactor evidence="1">
        <name>Ca(2+)</name>
        <dbReference type="ChEBI" id="CHEBI:29108"/>
    </cofactor>
</comment>
<dbReference type="InterPro" id="IPR004103">
    <property type="entry name" value="Lyase_8_C"/>
</dbReference>
<dbReference type="PANTHER" id="PTHR38481:SF1">
    <property type="entry name" value="HYALURONATE LYASE"/>
    <property type="match status" value="1"/>
</dbReference>
<organism evidence="12 13">
    <name type="scientific">Coprobacter secundus subsp. similis</name>
    <dbReference type="NCBI Taxonomy" id="2751153"/>
    <lineage>
        <taxon>Bacteria</taxon>
        <taxon>Pseudomonadati</taxon>
        <taxon>Bacteroidota</taxon>
        <taxon>Bacteroidia</taxon>
        <taxon>Bacteroidales</taxon>
        <taxon>Barnesiellaceae</taxon>
        <taxon>Coprobacter</taxon>
    </lineage>
</organism>
<evidence type="ECO:0000256" key="5">
    <source>
        <dbReference type="ARBA" id="ARBA00022837"/>
    </source>
</evidence>
<feature type="signal peptide" evidence="8">
    <location>
        <begin position="1"/>
        <end position="24"/>
    </location>
</feature>
<dbReference type="InterPro" id="IPR011013">
    <property type="entry name" value="Gal_mutarotase_sf_dom"/>
</dbReference>
<dbReference type="GO" id="GO:0005576">
    <property type="term" value="C:extracellular region"/>
    <property type="evidence" value="ECO:0007669"/>
    <property type="project" value="InterPro"/>
</dbReference>
<dbReference type="Pfam" id="PF02278">
    <property type="entry name" value="Lyase_8"/>
    <property type="match status" value="1"/>
</dbReference>
<comment type="subunit">
    <text evidence="3">Monomer.</text>
</comment>
<evidence type="ECO:0000256" key="6">
    <source>
        <dbReference type="ARBA" id="ARBA00023239"/>
    </source>
</evidence>
<dbReference type="Gene3D" id="2.60.220.10">
    <property type="entry name" value="Polysaccharide lyase family 8-like, C-terminal"/>
    <property type="match status" value="1"/>
</dbReference>
<dbReference type="InterPro" id="IPR038970">
    <property type="entry name" value="Lyase_8"/>
</dbReference>
<feature type="domain" description="Polysaccharide lyase family 8 central" evidence="9">
    <location>
        <begin position="622"/>
        <end position="855"/>
    </location>
</feature>
<evidence type="ECO:0000313" key="13">
    <source>
        <dbReference type="Proteomes" id="UP000594042"/>
    </source>
</evidence>
<dbReference type="Pfam" id="PF08124">
    <property type="entry name" value="Lyase_8_N"/>
    <property type="match status" value="1"/>
</dbReference>
<keyword evidence="5" id="KW-0106">Calcium</keyword>
<evidence type="ECO:0000256" key="7">
    <source>
        <dbReference type="PIRSR" id="PIRSR638970-1"/>
    </source>
</evidence>
<dbReference type="AlphaFoldDB" id="A0A7G1HT57"/>
<dbReference type="Gene3D" id="1.50.10.100">
    <property type="entry name" value="Chondroitin AC/alginate lyase"/>
    <property type="match status" value="1"/>
</dbReference>
<dbReference type="InterPro" id="IPR008929">
    <property type="entry name" value="Chondroitin_lyas"/>
</dbReference>
<dbReference type="Pfam" id="PF02884">
    <property type="entry name" value="Lyase_8_C"/>
    <property type="match status" value="1"/>
</dbReference>
<dbReference type="RefSeq" id="WP_200755280.1">
    <property type="nucleotide sequence ID" value="NZ_AP023322.1"/>
</dbReference>
<protein>
    <submittedName>
        <fullName evidence="12">Uncharacterized protein</fullName>
    </submittedName>
</protein>
<dbReference type="SUPFAM" id="SSF74650">
    <property type="entry name" value="Galactose mutarotase-like"/>
    <property type="match status" value="1"/>
</dbReference>
<evidence type="ECO:0000256" key="3">
    <source>
        <dbReference type="ARBA" id="ARBA00011245"/>
    </source>
</evidence>
<dbReference type="InterPro" id="IPR012970">
    <property type="entry name" value="Lyase_8_alpha_N"/>
</dbReference>
<dbReference type="EMBL" id="AP023322">
    <property type="protein sequence ID" value="BCI61711.1"/>
    <property type="molecule type" value="Genomic_DNA"/>
</dbReference>
<feature type="domain" description="Polysaccharide lyase 8 N-terminal alpha-helical" evidence="11">
    <location>
        <begin position="234"/>
        <end position="575"/>
    </location>
</feature>
<evidence type="ECO:0000259" key="10">
    <source>
        <dbReference type="Pfam" id="PF02884"/>
    </source>
</evidence>
<dbReference type="GO" id="GO:0030246">
    <property type="term" value="F:carbohydrate binding"/>
    <property type="evidence" value="ECO:0007669"/>
    <property type="project" value="InterPro"/>
</dbReference>
<dbReference type="KEGG" id="copr:Cop2CBH44_00640"/>
<evidence type="ECO:0000256" key="4">
    <source>
        <dbReference type="ARBA" id="ARBA00022729"/>
    </source>
</evidence>
<feature type="active site" evidence="7">
    <location>
        <position position="483"/>
    </location>
</feature>
<sequence>MGRGILFFLAGVVASFGSVTALHAQVGPTNSTEHYEADGTYKGTPVHSVDVDFTKWSTTDLVMNEELQEKDNIGFYKFVIAERTFPPAWEASVCLHNNNPVLPLGNNQKEMAKIYFPTMADGVGSIRLCGYVSDGTARPIQVNYFVEGQSSDWEWKGGLSIPNKSGDVTQVEMDINVPGKVRIGLFYNQAAWPSIKSISISAYGEGLPEDDVPEEPVIDEQTFALMRQNMLEKIVLGKGYDVSDGSVSSRIGSITTSAKNYWSAMEKSPSTYLWSDYNKLKGDASNTPGHVYYTYGRLLTMAQAYCYEGRLYHDEELLNDIVAGLDFMYEYAFNENTSRIGNFWEWHMGTPDYYARIVSLLYDVLPQRVKTNYFNTIVAQLRNFVERGNYTYGNQATACVRLLYCGVLCNSAEDIDIALRSLVRAFVDKTTVSQRKTAQAEFEKLWKAQGDYHDYMPAIGKKEGLYEDGTFIQHIALPYIGGYGSEIIEASSKVSAILEGSGIGLPDEIVESLYTWVTKAYFPTIYEGEMMMMYMGRGVKRNPHDVARAIALNIAESADLLTDADQKRDIKGVCKRMLTDNGYYPDVYSGFDPILDKPRVDRLLGDVSVPVAGVIPFNVVMAAGDRVIHNRPDFRFGISMSSSRIGKFESLNNENTRGWYLGEGMTYIYNSTDRSQYVNYFNLVNMQRLPGTTVDVLARSVLKTSNYGLFGIPVNAQDWTGGASLNGVYGVAGMHLVSEVGSLEGRKSWFMFDNEVVALGAGISMTEERAAETVVENRNSLKSLYVDGVLKPSTKGWSEALPNPRWISLEGTGGYYFPQPSTVNAKRDYNGFTQLYFDHGTSPENEGYAYVLLPSSTREETEAYAARPEIEVVCNTDNIQAVRETGLRVMGINFWQAGQVDDIVCDAPAAVMVREDRGMLYVSLADPTWKQTSVRLSLAGSYRMTGEDGRVRLEANGDRTDVVFDVTDRMGQCIEVSLADNDYSGLDEGRDDGPVYVWERGSATAIVRNMEPGGRVVVYDARGRLCRVATAVLDELRMDFSGYGKGVYVIRYCRPDGRSYVWKFVNM</sequence>
<dbReference type="InterPro" id="IPR011071">
    <property type="entry name" value="Lyase_8-like_C"/>
</dbReference>
<dbReference type="SUPFAM" id="SSF48230">
    <property type="entry name" value="Chondroitin AC/alginate lyase"/>
    <property type="match status" value="1"/>
</dbReference>
<dbReference type="GO" id="GO:0005975">
    <property type="term" value="P:carbohydrate metabolic process"/>
    <property type="evidence" value="ECO:0007669"/>
    <property type="project" value="InterPro"/>
</dbReference>
<comment type="similarity">
    <text evidence="2">Belongs to the polysaccharide lyase 8 family.</text>
</comment>
<dbReference type="Gene3D" id="2.70.98.10">
    <property type="match status" value="1"/>
</dbReference>
<evidence type="ECO:0000313" key="12">
    <source>
        <dbReference type="EMBL" id="BCI61711.1"/>
    </source>
</evidence>
<dbReference type="Proteomes" id="UP000594042">
    <property type="component" value="Chromosome"/>
</dbReference>
<gene>
    <name evidence="12" type="ORF">Cop2CBH44_00640</name>
</gene>
<evidence type="ECO:0000256" key="8">
    <source>
        <dbReference type="SAM" id="SignalP"/>
    </source>
</evidence>
<keyword evidence="6" id="KW-0456">Lyase</keyword>
<evidence type="ECO:0000256" key="2">
    <source>
        <dbReference type="ARBA" id="ARBA00006699"/>
    </source>
</evidence>
<keyword evidence="4 8" id="KW-0732">Signal</keyword>
<dbReference type="InterPro" id="IPR014718">
    <property type="entry name" value="GH-type_carb-bd"/>
</dbReference>
<evidence type="ECO:0000256" key="1">
    <source>
        <dbReference type="ARBA" id="ARBA00001913"/>
    </source>
</evidence>
<feature type="chain" id="PRO_5028903928" evidence="8">
    <location>
        <begin position="25"/>
        <end position="1067"/>
    </location>
</feature>
<accession>A0A7G1HT57</accession>
<dbReference type="GO" id="GO:0016837">
    <property type="term" value="F:carbon-oxygen lyase activity, acting on polysaccharides"/>
    <property type="evidence" value="ECO:0007669"/>
    <property type="project" value="UniProtKB-ARBA"/>
</dbReference>
<dbReference type="PANTHER" id="PTHR38481">
    <property type="entry name" value="HYALURONATE LYASE"/>
    <property type="match status" value="1"/>
</dbReference>
<keyword evidence="13" id="KW-1185">Reference proteome</keyword>
<dbReference type="InterPro" id="IPR003159">
    <property type="entry name" value="Lyase_8_central_dom"/>
</dbReference>
<evidence type="ECO:0000259" key="11">
    <source>
        <dbReference type="Pfam" id="PF08124"/>
    </source>
</evidence>
<dbReference type="CDD" id="cd01083">
    <property type="entry name" value="GAG_Lyase"/>
    <property type="match status" value="1"/>
</dbReference>
<dbReference type="SUPFAM" id="SSF49863">
    <property type="entry name" value="Hyaluronate lyase-like, C-terminal domain"/>
    <property type="match status" value="1"/>
</dbReference>
<feature type="active site" evidence="7">
    <location>
        <position position="537"/>
    </location>
</feature>
<feature type="domain" description="Polysaccharide lyase family 8 C-terminal" evidence="10">
    <location>
        <begin position="871"/>
        <end position="934"/>
    </location>
</feature>
<reference evidence="13" key="1">
    <citation type="submission" date="2020-07" db="EMBL/GenBank/DDBJ databases">
        <title>Complete genome sequencing of Coprobacter sp. strain 2CBH44.</title>
        <authorList>
            <person name="Sakamoto M."/>
            <person name="Murakami T."/>
            <person name="Mori H."/>
        </authorList>
    </citation>
    <scope>NUCLEOTIDE SEQUENCE [LARGE SCALE GENOMIC DNA]</scope>
    <source>
        <strain evidence="13">2CBH44</strain>
    </source>
</reference>
<proteinExistence type="inferred from homology"/>
<name>A0A7G1HT57_9BACT</name>
<evidence type="ECO:0000259" key="9">
    <source>
        <dbReference type="Pfam" id="PF02278"/>
    </source>
</evidence>